<dbReference type="KEGG" id="tgr:Tgr7_1404"/>
<dbReference type="EMBL" id="CP001339">
    <property type="protein sequence ID" value="ACL72489.1"/>
    <property type="molecule type" value="Genomic_DNA"/>
</dbReference>
<dbReference type="STRING" id="396588.Tgr7_1404"/>
<evidence type="ECO:0000313" key="3">
    <source>
        <dbReference type="Proteomes" id="UP000002383"/>
    </source>
</evidence>
<dbReference type="HOGENOM" id="CLU_186208_0_0_6"/>
<accession>B8GRD5</accession>
<feature type="compositionally biased region" description="Basic and acidic residues" evidence="1">
    <location>
        <begin position="77"/>
        <end position="86"/>
    </location>
</feature>
<dbReference type="OrthoDB" id="9795846at2"/>
<name>B8GRD5_THISH</name>
<proteinExistence type="predicted"/>
<keyword evidence="3" id="KW-1185">Reference proteome</keyword>
<evidence type="ECO:0000313" key="2">
    <source>
        <dbReference type="EMBL" id="ACL72489.1"/>
    </source>
</evidence>
<evidence type="ECO:0000256" key="1">
    <source>
        <dbReference type="SAM" id="MobiDB-lite"/>
    </source>
</evidence>
<organism evidence="2 3">
    <name type="scientific">Thioalkalivibrio sulfidiphilus (strain HL-EbGR7)</name>
    <dbReference type="NCBI Taxonomy" id="396588"/>
    <lineage>
        <taxon>Bacteria</taxon>
        <taxon>Pseudomonadati</taxon>
        <taxon>Pseudomonadota</taxon>
        <taxon>Gammaproteobacteria</taxon>
        <taxon>Chromatiales</taxon>
        <taxon>Ectothiorhodospiraceae</taxon>
        <taxon>Thioalkalivibrio</taxon>
    </lineage>
</organism>
<dbReference type="AlphaFoldDB" id="B8GRD5"/>
<reference evidence="2 3" key="1">
    <citation type="journal article" date="2011" name="Stand. Genomic Sci.">
        <title>Complete genome sequence of 'Thioalkalivibrio sulfidophilus' HL-EbGr7.</title>
        <authorList>
            <person name="Muyzer G."/>
            <person name="Sorokin D.Y."/>
            <person name="Mavromatis K."/>
            <person name="Lapidus A."/>
            <person name="Clum A."/>
            <person name="Ivanova N."/>
            <person name="Pati A."/>
            <person name="d'Haeseleer P."/>
            <person name="Woyke T."/>
            <person name="Kyrpides N.C."/>
        </authorList>
    </citation>
    <scope>NUCLEOTIDE SEQUENCE [LARGE SCALE GENOMIC DNA]</scope>
    <source>
        <strain evidence="2 3">HL-EbGR7</strain>
    </source>
</reference>
<dbReference type="RefSeq" id="WP_012637972.1">
    <property type="nucleotide sequence ID" value="NC_011901.1"/>
</dbReference>
<dbReference type="Proteomes" id="UP000002383">
    <property type="component" value="Chromosome"/>
</dbReference>
<protein>
    <recommendedName>
        <fullName evidence="4">Segregation and condensation protein A</fullName>
    </recommendedName>
</protein>
<evidence type="ECO:0008006" key="4">
    <source>
        <dbReference type="Google" id="ProtNLM"/>
    </source>
</evidence>
<sequence>MTDHDDDHAELTKEQKILRIMQSVLTDVARDTHAPPGMKHPLSDKTIQNIRDCLSLITARQQELAEALGQDMNMRPRYADEPRKSDTVVPINIDALRKKPES</sequence>
<feature type="region of interest" description="Disordered" evidence="1">
    <location>
        <begin position="67"/>
        <end position="86"/>
    </location>
</feature>
<gene>
    <name evidence="2" type="ordered locus">Tgr7_1404</name>
</gene>
<dbReference type="eggNOG" id="ENOG50336QI">
    <property type="taxonomic scope" value="Bacteria"/>
</dbReference>